<comment type="similarity">
    <text evidence="1">Belongs to the helicase family. RecQ subfamily.</text>
</comment>
<dbReference type="PANTHER" id="PTHR13710">
    <property type="entry name" value="DNA HELICASE RECQ FAMILY MEMBER"/>
    <property type="match status" value="1"/>
</dbReference>
<accession>A0AA38UPQ1</accession>
<evidence type="ECO:0000313" key="8">
    <source>
        <dbReference type="Proteomes" id="UP001163850"/>
    </source>
</evidence>
<dbReference type="InterPro" id="IPR014001">
    <property type="entry name" value="Helicase_ATP-bd"/>
</dbReference>
<dbReference type="Gene3D" id="3.40.50.300">
    <property type="entry name" value="P-loop containing nucleotide triphosphate hydrolases"/>
    <property type="match status" value="2"/>
</dbReference>
<dbReference type="GO" id="GO:0043138">
    <property type="term" value="F:3'-5' DNA helicase activity"/>
    <property type="evidence" value="ECO:0007669"/>
    <property type="project" value="UniProtKB-EC"/>
</dbReference>
<evidence type="ECO:0000256" key="3">
    <source>
        <dbReference type="ARBA" id="ARBA00022840"/>
    </source>
</evidence>
<dbReference type="PANTHER" id="PTHR13710:SF154">
    <property type="entry name" value="RECQ HELICASE, PUTATIVE (AFU_ORTHOLOGUE AFUA_6G14720)-RELATED"/>
    <property type="match status" value="1"/>
</dbReference>
<evidence type="ECO:0000256" key="4">
    <source>
        <dbReference type="ARBA" id="ARBA00034617"/>
    </source>
</evidence>
<evidence type="ECO:0000256" key="1">
    <source>
        <dbReference type="ARBA" id="ARBA00005446"/>
    </source>
</evidence>
<evidence type="ECO:0000256" key="2">
    <source>
        <dbReference type="ARBA" id="ARBA00022741"/>
    </source>
</evidence>
<keyword evidence="3" id="KW-0067">ATP-binding</keyword>
<keyword evidence="2" id="KW-0547">Nucleotide-binding</keyword>
<name>A0AA38UPQ1_9AGAR</name>
<comment type="catalytic activity">
    <reaction evidence="4">
        <text>Couples ATP hydrolysis with the unwinding of duplex DNA by translocating in the 3'-5' direction.</text>
        <dbReference type="EC" id="5.6.2.4"/>
    </reaction>
</comment>
<dbReference type="GO" id="GO:0009378">
    <property type="term" value="F:four-way junction helicase activity"/>
    <property type="evidence" value="ECO:0007669"/>
    <property type="project" value="TreeGrafter"/>
</dbReference>
<reference evidence="7" key="1">
    <citation type="submission" date="2022-08" db="EMBL/GenBank/DDBJ databases">
        <authorList>
            <consortium name="DOE Joint Genome Institute"/>
            <person name="Min B."/>
            <person name="Riley R."/>
            <person name="Sierra-Patev S."/>
            <person name="Naranjo-Ortiz M."/>
            <person name="Looney B."/>
            <person name="Konkel Z."/>
            <person name="Slot J.C."/>
            <person name="Sakamoto Y."/>
            <person name="Steenwyk J.L."/>
            <person name="Rokas A."/>
            <person name="Carro J."/>
            <person name="Camarero S."/>
            <person name="Ferreira P."/>
            <person name="Molpeceres G."/>
            <person name="Ruiz-Duenas F.J."/>
            <person name="Serrano A."/>
            <person name="Henrissat B."/>
            <person name="Drula E."/>
            <person name="Hughes K.W."/>
            <person name="Mata J.L."/>
            <person name="Ishikawa N.K."/>
            <person name="Vargas-Isla R."/>
            <person name="Ushijima S."/>
            <person name="Smith C.A."/>
            <person name="Ahrendt S."/>
            <person name="Andreopoulos W."/>
            <person name="He G."/>
            <person name="Labutti K."/>
            <person name="Lipzen A."/>
            <person name="Ng V."/>
            <person name="Sandor L."/>
            <person name="Barry K."/>
            <person name="Martinez A.T."/>
            <person name="Xiao Y."/>
            <person name="Gibbons J.G."/>
            <person name="Terashima K."/>
            <person name="Hibbett D.S."/>
            <person name="Grigoriev I.V."/>
        </authorList>
    </citation>
    <scope>NUCLEOTIDE SEQUENCE</scope>
    <source>
        <strain evidence="7">TFB7829</strain>
    </source>
</reference>
<dbReference type="SUPFAM" id="SSF52540">
    <property type="entry name" value="P-loop containing nucleoside triphosphate hydrolases"/>
    <property type="match status" value="1"/>
</dbReference>
<dbReference type="Proteomes" id="UP001163850">
    <property type="component" value="Unassembled WGS sequence"/>
</dbReference>
<dbReference type="GO" id="GO:0005694">
    <property type="term" value="C:chromosome"/>
    <property type="evidence" value="ECO:0007669"/>
    <property type="project" value="TreeGrafter"/>
</dbReference>
<dbReference type="EMBL" id="MU802087">
    <property type="protein sequence ID" value="KAJ3981925.1"/>
    <property type="molecule type" value="Genomic_DNA"/>
</dbReference>
<feature type="domain" description="Helicase C-terminal" evidence="6">
    <location>
        <begin position="625"/>
        <end position="786"/>
    </location>
</feature>
<evidence type="ECO:0000313" key="7">
    <source>
        <dbReference type="EMBL" id="KAJ3981925.1"/>
    </source>
</evidence>
<evidence type="ECO:0000259" key="6">
    <source>
        <dbReference type="PROSITE" id="PS51194"/>
    </source>
</evidence>
<gene>
    <name evidence="7" type="ORF">F5890DRAFT_1416712</name>
</gene>
<keyword evidence="7" id="KW-0378">Hydrolase</keyword>
<proteinExistence type="inferred from homology"/>
<evidence type="ECO:0000256" key="5">
    <source>
        <dbReference type="ARBA" id="ARBA00034808"/>
    </source>
</evidence>
<dbReference type="GO" id="GO:0016787">
    <property type="term" value="F:hydrolase activity"/>
    <property type="evidence" value="ECO:0007669"/>
    <property type="project" value="UniProtKB-KW"/>
</dbReference>
<organism evidence="7 8">
    <name type="scientific">Lentinula detonsa</name>
    <dbReference type="NCBI Taxonomy" id="2804962"/>
    <lineage>
        <taxon>Eukaryota</taxon>
        <taxon>Fungi</taxon>
        <taxon>Dikarya</taxon>
        <taxon>Basidiomycota</taxon>
        <taxon>Agaricomycotina</taxon>
        <taxon>Agaricomycetes</taxon>
        <taxon>Agaricomycetidae</taxon>
        <taxon>Agaricales</taxon>
        <taxon>Marasmiineae</taxon>
        <taxon>Omphalotaceae</taxon>
        <taxon>Lentinula</taxon>
    </lineage>
</organism>
<dbReference type="SMART" id="SM00490">
    <property type="entry name" value="HELICc"/>
    <property type="match status" value="1"/>
</dbReference>
<dbReference type="GO" id="GO:0003676">
    <property type="term" value="F:nucleic acid binding"/>
    <property type="evidence" value="ECO:0007669"/>
    <property type="project" value="InterPro"/>
</dbReference>
<dbReference type="InterPro" id="IPR027417">
    <property type="entry name" value="P-loop_NTPase"/>
</dbReference>
<dbReference type="GO" id="GO:0005524">
    <property type="term" value="F:ATP binding"/>
    <property type="evidence" value="ECO:0007669"/>
    <property type="project" value="UniProtKB-KW"/>
</dbReference>
<dbReference type="InterPro" id="IPR011545">
    <property type="entry name" value="DEAD/DEAH_box_helicase_dom"/>
</dbReference>
<dbReference type="EC" id="5.6.2.4" evidence="5"/>
<dbReference type="Pfam" id="PF00271">
    <property type="entry name" value="Helicase_C"/>
    <property type="match status" value="1"/>
</dbReference>
<dbReference type="GO" id="GO:0000724">
    <property type="term" value="P:double-strand break repair via homologous recombination"/>
    <property type="evidence" value="ECO:0007669"/>
    <property type="project" value="TreeGrafter"/>
</dbReference>
<dbReference type="PROSITE" id="PS51194">
    <property type="entry name" value="HELICASE_CTER"/>
    <property type="match status" value="1"/>
</dbReference>
<protein>
    <recommendedName>
        <fullName evidence="5">DNA 3'-5' helicase</fullName>
        <ecNumber evidence="5">5.6.2.4</ecNumber>
    </recommendedName>
</protein>
<dbReference type="AlphaFoldDB" id="A0AA38UPQ1"/>
<dbReference type="InterPro" id="IPR001650">
    <property type="entry name" value="Helicase_C-like"/>
</dbReference>
<dbReference type="SMART" id="SM00487">
    <property type="entry name" value="DEXDc"/>
    <property type="match status" value="1"/>
</dbReference>
<comment type="caution">
    <text evidence="7">The sequence shown here is derived from an EMBL/GenBank/DDBJ whole genome shotgun (WGS) entry which is preliminary data.</text>
</comment>
<dbReference type="Pfam" id="PF00270">
    <property type="entry name" value="DEAD"/>
    <property type="match status" value="1"/>
</dbReference>
<dbReference type="GO" id="GO:0005737">
    <property type="term" value="C:cytoplasm"/>
    <property type="evidence" value="ECO:0007669"/>
    <property type="project" value="TreeGrafter"/>
</dbReference>
<sequence length="861" mass="96664">MDHSVLTFNGFPISVNTYIQSIHQTIESLLSKIHTLFRGCAYQDILRHIDEGLDPTPPIPKWFLDHPTESRCRYSFFEEPRNGFQELRPRLLHHLMNSSEFFNSQGIPKPGAIINWLGELDKVVSDLWALLQSTWGGSPRGTEISGILYANHPQNTRNLLILNGLPSIFTQYSKTQHNQGHGNGIVRTPAYPIARILILVLALPFWAAAHLGCCSGMAKSSCQRYLYEIFVLGGMTAKSNRLSTILGNWTYEKIGKSLKLADFRQFNSTLMIHATSTTLDDTEEIDPRLASAHQQFGHSVRIGQQHYGVQQDTSITRLSADAVARMQQASKTWHQFINLVHPSLAKIIKQEEVFTQLNLILLKTHAILSSHHHLLLQLLLLTCYFGYSQIQSNLVYNTATPIYSNPRRAAVHPSTRLALERALGRGRFPGFTSQEQAELINSVGSSLHVFGIIETGGGKSMAFFAAPFLLPDALFLVISPLKALTDDLKHRLRQTGIAGGVWPSHEVHWDSAQLVLVSVHHAAGQDFFNLLQSPPIKLRLRRIFFDEAHKIPTDITYRPLFRVIHHLCRTGVPITFLSGSMMPRIIPHVLRIMKIEDVALVDEIRRDTGRPNLKYSIQKTKDDTHHEELVDFISHQLSTLASHERGMIFTESRAQADQLGQELGIPVYHALLSQDIKTAAATQWRNGLLPQDRFIAATEAFGAGINEPHVRIVIHSNPRSLTSYLQETGRAGRDGLPASCFTLYSRIPPPLSVEHIEETGDPAGQMEMRDTLQTIDCIRLTFQCMDRRSHSCASLPSAELCSNCENLAMVRILSSPNTLHTHINRYLTLLQLLTIPGPISHWSRIQLIPNSPFHSLSKSVV</sequence>